<name>A0A1A0HH02_9ASCO</name>
<dbReference type="GeneID" id="30032363"/>
<evidence type="ECO:0000313" key="1">
    <source>
        <dbReference type="EMBL" id="OBA23128.1"/>
    </source>
</evidence>
<gene>
    <name evidence="1" type="ORF">METBIDRAFT_9434</name>
</gene>
<proteinExistence type="predicted"/>
<keyword evidence="2" id="KW-1185">Reference proteome</keyword>
<comment type="caution">
    <text evidence="1">The sequence shown here is derived from an EMBL/GenBank/DDBJ whole genome shotgun (WGS) entry which is preliminary data.</text>
</comment>
<reference evidence="1 2" key="1">
    <citation type="submission" date="2016-05" db="EMBL/GenBank/DDBJ databases">
        <title>Comparative genomics of biotechnologically important yeasts.</title>
        <authorList>
            <consortium name="DOE Joint Genome Institute"/>
            <person name="Riley R."/>
            <person name="Haridas S."/>
            <person name="Wolfe K.H."/>
            <person name="Lopes M.R."/>
            <person name="Hittinger C.T."/>
            <person name="Goker M."/>
            <person name="Salamov A."/>
            <person name="Wisecaver J."/>
            <person name="Long T.M."/>
            <person name="Aerts A.L."/>
            <person name="Barry K."/>
            <person name="Choi C."/>
            <person name="Clum A."/>
            <person name="Coughlan A.Y."/>
            <person name="Deshpande S."/>
            <person name="Douglass A.P."/>
            <person name="Hanson S.J."/>
            <person name="Klenk H.-P."/>
            <person name="LaButti K."/>
            <person name="Lapidus A."/>
            <person name="Lindquist E."/>
            <person name="Lipzen A."/>
            <person name="Meier-kolthoff J.P."/>
            <person name="Ohm R.A."/>
            <person name="Otillar R.P."/>
            <person name="Pangilinan J."/>
            <person name="Peng Y."/>
            <person name="Rokas A."/>
            <person name="Rosa C.A."/>
            <person name="Scheuner C."/>
            <person name="Sibirny A.A."/>
            <person name="Slot J.C."/>
            <person name="Stielow J.B."/>
            <person name="Sun H."/>
            <person name="Kurtzman C.P."/>
            <person name="Blackwell M."/>
            <person name="Grigoriev I.V."/>
            <person name="Jeffries T.W."/>
        </authorList>
    </citation>
    <scope>NUCLEOTIDE SEQUENCE [LARGE SCALE GENOMIC DNA]</scope>
    <source>
        <strain evidence="1 2">NRRL YB-4993</strain>
    </source>
</reference>
<dbReference type="EMBL" id="LXTC01000001">
    <property type="protein sequence ID" value="OBA23128.1"/>
    <property type="molecule type" value="Genomic_DNA"/>
</dbReference>
<sequence>MALAQKVHHRLPDEISPAKHWHISSARLFINKSNTTTPIKSEAPWRITGTIERADIFERCDEACHNKYRSVTSIQGSVWVRGSLAAKYPRSGHLAIDSSRPVHHWPALARSAQEQSVLIGGHWRIAGPVAWNAALRNLRLGPVAALRPWP</sequence>
<dbReference type="AlphaFoldDB" id="A0A1A0HH02"/>
<dbReference type="RefSeq" id="XP_018713609.1">
    <property type="nucleotide sequence ID" value="XM_018859388.1"/>
</dbReference>
<protein>
    <submittedName>
        <fullName evidence="1">Uncharacterized protein</fullName>
    </submittedName>
</protein>
<evidence type="ECO:0000313" key="2">
    <source>
        <dbReference type="Proteomes" id="UP000092555"/>
    </source>
</evidence>
<dbReference type="Proteomes" id="UP000092555">
    <property type="component" value="Unassembled WGS sequence"/>
</dbReference>
<organism evidence="1 2">
    <name type="scientific">Metschnikowia bicuspidata var. bicuspidata NRRL YB-4993</name>
    <dbReference type="NCBI Taxonomy" id="869754"/>
    <lineage>
        <taxon>Eukaryota</taxon>
        <taxon>Fungi</taxon>
        <taxon>Dikarya</taxon>
        <taxon>Ascomycota</taxon>
        <taxon>Saccharomycotina</taxon>
        <taxon>Pichiomycetes</taxon>
        <taxon>Metschnikowiaceae</taxon>
        <taxon>Metschnikowia</taxon>
    </lineage>
</organism>
<accession>A0A1A0HH02</accession>